<protein>
    <submittedName>
        <fullName evidence="5">Glutamate synthase</fullName>
        <ecNumber evidence="5">1.4.7.1</ecNumber>
    </submittedName>
</protein>
<dbReference type="InterPro" id="IPR002932">
    <property type="entry name" value="Glu_synthdom"/>
</dbReference>
<dbReference type="GO" id="GO:0006537">
    <property type="term" value="P:glutamate biosynthetic process"/>
    <property type="evidence" value="ECO:0007669"/>
    <property type="project" value="InterPro"/>
</dbReference>
<dbReference type="PIRSF" id="PIRSF006429">
    <property type="entry name" value="GOGAT_lg_2"/>
    <property type="match status" value="1"/>
</dbReference>
<sequence length="392" mass="44637">MSVLTIMQFIVNIIIMIVLLTIMILGLIWLFKDKGQNQHSVLRNFPVLGRIRYISEKIGPELRQYFFANDNEGKPFSRSDYKNIVLAGKYNSRMTSFGTETEYKEGFYIQNTMFPLQATELHVDNSGLISTFIYKIKNERLFSREEHRKSTEVNPFFLADEHAVVLGSDLKYPYKVKRLVGQSGMSYRALGKNAITSLSKGLAKAGTWMNTGEGGLSEYHLKGDGDIIFQIGPGLFGVRDKEGNFNNEMFIELAERSNIRAFELKLAQGAKTRGGHMEGNKVTEEIAKIRNVKPHETINSPNRFDFIKNPKDLLTFVNKIQTLGQKPVGFKIVVSKNEDIEALVKTMIDMDTYPKALLQLMAVKVAQGLRSKSLRMALDYHYSRHYLSYQVC</sequence>
<evidence type="ECO:0000256" key="2">
    <source>
        <dbReference type="PIRNR" id="PIRNR006429"/>
    </source>
</evidence>
<evidence type="ECO:0000313" key="5">
    <source>
        <dbReference type="EMBL" id="SUM68599.1"/>
    </source>
</evidence>
<keyword evidence="5" id="KW-0560">Oxidoreductase</keyword>
<dbReference type="Gene3D" id="3.20.20.70">
    <property type="entry name" value="Aldolase class I"/>
    <property type="match status" value="1"/>
</dbReference>
<feature type="domain" description="Glutamate synthase" evidence="4">
    <location>
        <begin position="138"/>
        <end position="343"/>
    </location>
</feature>
<dbReference type="AlphaFoldDB" id="A0A380GYH8"/>
<dbReference type="PANTHER" id="PTHR43819:SF1">
    <property type="entry name" value="ARCHAEAL-TYPE GLUTAMATE SYNTHASE [NADPH]"/>
    <property type="match status" value="1"/>
</dbReference>
<dbReference type="Proteomes" id="UP000255425">
    <property type="component" value="Unassembled WGS sequence"/>
</dbReference>
<keyword evidence="6" id="KW-1185">Reference proteome</keyword>
<reference evidence="5 6" key="1">
    <citation type="submission" date="2018-06" db="EMBL/GenBank/DDBJ databases">
        <authorList>
            <consortium name="Pathogen Informatics"/>
            <person name="Doyle S."/>
        </authorList>
    </citation>
    <scope>NUCLEOTIDE SEQUENCE [LARGE SCALE GENOMIC DNA]</scope>
    <source>
        <strain evidence="5 6">NCTC11807</strain>
    </source>
</reference>
<dbReference type="InterPro" id="IPR013785">
    <property type="entry name" value="Aldolase_TIM"/>
</dbReference>
<proteinExistence type="inferred from homology"/>
<dbReference type="EMBL" id="UHDZ01000001">
    <property type="protein sequence ID" value="SUM68599.1"/>
    <property type="molecule type" value="Genomic_DNA"/>
</dbReference>
<keyword evidence="3" id="KW-1133">Transmembrane helix</keyword>
<gene>
    <name evidence="5" type="primary">gltS_1</name>
    <name evidence="5" type="ORF">NCTC11807_00585</name>
</gene>
<dbReference type="Pfam" id="PF01645">
    <property type="entry name" value="Glu_synthase"/>
    <property type="match status" value="1"/>
</dbReference>
<organism evidence="5 6">
    <name type="scientific">Staphylococcus saccharolyticus</name>
    <dbReference type="NCBI Taxonomy" id="33028"/>
    <lineage>
        <taxon>Bacteria</taxon>
        <taxon>Bacillati</taxon>
        <taxon>Bacillota</taxon>
        <taxon>Bacilli</taxon>
        <taxon>Bacillales</taxon>
        <taxon>Staphylococcaceae</taxon>
        <taxon>Staphylococcus</taxon>
    </lineage>
</organism>
<dbReference type="GO" id="GO:0016041">
    <property type="term" value="F:glutamate synthase (ferredoxin) activity"/>
    <property type="evidence" value="ECO:0007669"/>
    <property type="project" value="UniProtKB-EC"/>
</dbReference>
<dbReference type="EC" id="1.4.7.1" evidence="5"/>
<evidence type="ECO:0000259" key="4">
    <source>
        <dbReference type="Pfam" id="PF01645"/>
    </source>
</evidence>
<name>A0A380GYH8_9STAP</name>
<keyword evidence="3" id="KW-0812">Transmembrane</keyword>
<evidence type="ECO:0000256" key="3">
    <source>
        <dbReference type="SAM" id="Phobius"/>
    </source>
</evidence>
<comment type="similarity">
    <text evidence="1 2">Belongs to the glutamate synthase family.</text>
</comment>
<dbReference type="PANTHER" id="PTHR43819">
    <property type="entry name" value="ARCHAEAL-TYPE GLUTAMATE SYNTHASE [NADPH]"/>
    <property type="match status" value="1"/>
</dbReference>
<keyword evidence="3" id="KW-0472">Membrane</keyword>
<dbReference type="SUPFAM" id="SSF51395">
    <property type="entry name" value="FMN-linked oxidoreductases"/>
    <property type="match status" value="1"/>
</dbReference>
<accession>A0A380GYH8</accession>
<feature type="transmembrane region" description="Helical" evidence="3">
    <location>
        <begin position="6"/>
        <end position="31"/>
    </location>
</feature>
<evidence type="ECO:0000256" key="1">
    <source>
        <dbReference type="ARBA" id="ARBA00009716"/>
    </source>
</evidence>
<dbReference type="InterPro" id="IPR024188">
    <property type="entry name" value="GltB"/>
</dbReference>
<evidence type="ECO:0000313" key="6">
    <source>
        <dbReference type="Proteomes" id="UP000255425"/>
    </source>
</evidence>